<organism evidence="1 2">
    <name type="scientific">Pseudoalteromonas luteoviolacea (strain 2ta16)</name>
    <dbReference type="NCBI Taxonomy" id="1353533"/>
    <lineage>
        <taxon>Bacteria</taxon>
        <taxon>Pseudomonadati</taxon>
        <taxon>Pseudomonadota</taxon>
        <taxon>Gammaproteobacteria</taxon>
        <taxon>Alteromonadales</taxon>
        <taxon>Pseudoalteromonadaceae</taxon>
        <taxon>Pseudoalteromonas</taxon>
    </lineage>
</organism>
<evidence type="ECO:0000313" key="2">
    <source>
        <dbReference type="Proteomes" id="UP000017820"/>
    </source>
</evidence>
<gene>
    <name evidence="1" type="ORF">PL2TA16_01735</name>
</gene>
<dbReference type="AlphaFoldDB" id="V4GZL0"/>
<protein>
    <submittedName>
        <fullName evidence="1">Uncharacterized protein</fullName>
    </submittedName>
</protein>
<dbReference type="Proteomes" id="UP000017820">
    <property type="component" value="Unassembled WGS sequence"/>
</dbReference>
<comment type="caution">
    <text evidence="1">The sequence shown here is derived from an EMBL/GenBank/DDBJ whole genome shotgun (WGS) entry which is preliminary data.</text>
</comment>
<name>V4GZL0_PSEL2</name>
<evidence type="ECO:0000313" key="1">
    <source>
        <dbReference type="EMBL" id="ESP90631.1"/>
    </source>
</evidence>
<sequence length="98" mass="11387">MLRKNDHLLIKTILKDFMALQSRITAFKVHKGYVTWKYYDNNGSSGTMARSYISYHSKNINGTSRIHQITQTADNNFNDAQVIREFQIKNNKACLEIC</sequence>
<dbReference type="EMBL" id="AUSV01000134">
    <property type="protein sequence ID" value="ESP90631.1"/>
    <property type="molecule type" value="Genomic_DNA"/>
</dbReference>
<proteinExistence type="predicted"/>
<reference evidence="1 2" key="1">
    <citation type="submission" date="2013-07" db="EMBL/GenBank/DDBJ databases">
        <title>Draft genome sequence of Pseudoalteromonas luteoviolacea 2ta16.</title>
        <authorList>
            <person name="Allen E.E."/>
            <person name="Azam F."/>
            <person name="Podell S."/>
        </authorList>
    </citation>
    <scope>NUCLEOTIDE SEQUENCE [LARGE SCALE GENOMIC DNA]</scope>
    <source>
        <strain evidence="1 2">2ta16</strain>
    </source>
</reference>
<dbReference type="PATRIC" id="fig|1353533.3.peg.5166"/>
<accession>V4GZL0</accession>